<comment type="subcellular location">
    <subcellularLocation>
        <location evidence="2">Nucleus</location>
    </subcellularLocation>
</comment>
<dbReference type="Proteomes" id="UP000237105">
    <property type="component" value="Unassembled WGS sequence"/>
</dbReference>
<dbReference type="EMBL" id="JXTB01000130">
    <property type="protein sequence ID" value="PON60445.1"/>
    <property type="molecule type" value="Genomic_DNA"/>
</dbReference>
<feature type="region of interest" description="Disordered" evidence="3">
    <location>
        <begin position="381"/>
        <end position="402"/>
    </location>
</feature>
<feature type="compositionally biased region" description="Low complexity" evidence="3">
    <location>
        <begin position="383"/>
        <end position="402"/>
    </location>
</feature>
<organism evidence="5 6">
    <name type="scientific">Parasponia andersonii</name>
    <name type="common">Sponia andersonii</name>
    <dbReference type="NCBI Taxonomy" id="3476"/>
    <lineage>
        <taxon>Eukaryota</taxon>
        <taxon>Viridiplantae</taxon>
        <taxon>Streptophyta</taxon>
        <taxon>Embryophyta</taxon>
        <taxon>Tracheophyta</taxon>
        <taxon>Spermatophyta</taxon>
        <taxon>Magnoliopsida</taxon>
        <taxon>eudicotyledons</taxon>
        <taxon>Gunneridae</taxon>
        <taxon>Pentapetalae</taxon>
        <taxon>rosids</taxon>
        <taxon>fabids</taxon>
        <taxon>Rosales</taxon>
        <taxon>Cannabaceae</taxon>
        <taxon>Parasponia</taxon>
    </lineage>
</organism>
<accession>A0A2P5CHJ3</accession>
<protein>
    <recommendedName>
        <fullName evidence="2">Protein TIFY</fullName>
    </recommendedName>
    <alternativeName>
        <fullName evidence="2">Jasmonate ZIM domain-containing protein</fullName>
    </alternativeName>
</protein>
<dbReference type="GO" id="GO:0005634">
    <property type="term" value="C:nucleus"/>
    <property type="evidence" value="ECO:0007669"/>
    <property type="project" value="UniProtKB-SubCell"/>
</dbReference>
<reference evidence="6" key="1">
    <citation type="submission" date="2016-06" db="EMBL/GenBank/DDBJ databases">
        <title>Parallel loss of symbiosis genes in relatives of nitrogen-fixing non-legume Parasponia.</title>
        <authorList>
            <person name="Van Velzen R."/>
            <person name="Holmer R."/>
            <person name="Bu F."/>
            <person name="Rutten L."/>
            <person name="Van Zeijl A."/>
            <person name="Liu W."/>
            <person name="Santuari L."/>
            <person name="Cao Q."/>
            <person name="Sharma T."/>
            <person name="Shen D."/>
            <person name="Roswanjaya Y."/>
            <person name="Wardhani T."/>
            <person name="Kalhor M.S."/>
            <person name="Jansen J."/>
            <person name="Van den Hoogen J."/>
            <person name="Gungor B."/>
            <person name="Hartog M."/>
            <person name="Hontelez J."/>
            <person name="Verver J."/>
            <person name="Yang W.-C."/>
            <person name="Schijlen E."/>
            <person name="Repin R."/>
            <person name="Schilthuizen M."/>
            <person name="Schranz E."/>
            <person name="Heidstra R."/>
            <person name="Miyata K."/>
            <person name="Fedorova E."/>
            <person name="Kohlen W."/>
            <person name="Bisseling T."/>
            <person name="Smit S."/>
            <person name="Geurts R."/>
        </authorList>
    </citation>
    <scope>NUCLEOTIDE SEQUENCE [LARGE SCALE GENOMIC DNA]</scope>
    <source>
        <strain evidence="6">cv. WU1-14</strain>
    </source>
</reference>
<dbReference type="SMART" id="SM00979">
    <property type="entry name" value="TIFY"/>
    <property type="match status" value="1"/>
</dbReference>
<gene>
    <name evidence="5" type="primary">PanJAZ4</name>
    <name evidence="5" type="ORF">PanWU01x14_152420</name>
</gene>
<keyword evidence="6" id="KW-1185">Reference proteome</keyword>
<evidence type="ECO:0000313" key="6">
    <source>
        <dbReference type="Proteomes" id="UP000237105"/>
    </source>
</evidence>
<comment type="function">
    <text evidence="2">Repressor of jasmonate responses.</text>
</comment>
<dbReference type="PANTHER" id="PTHR33077">
    <property type="entry name" value="PROTEIN TIFY 4A-RELATED-RELATED"/>
    <property type="match status" value="1"/>
</dbReference>
<dbReference type="GO" id="GO:0009611">
    <property type="term" value="P:response to wounding"/>
    <property type="evidence" value="ECO:0007669"/>
    <property type="project" value="UniProtKB-UniRule"/>
</dbReference>
<dbReference type="OrthoDB" id="1939212at2759"/>
<keyword evidence="2" id="KW-0539">Nucleus</keyword>
<comment type="domain">
    <text evidence="2">The jas domain is required for interaction with COI1.</text>
</comment>
<evidence type="ECO:0000256" key="1">
    <source>
        <dbReference type="ARBA" id="ARBA00008614"/>
    </source>
</evidence>
<dbReference type="GO" id="GO:0031347">
    <property type="term" value="P:regulation of defense response"/>
    <property type="evidence" value="ECO:0007669"/>
    <property type="project" value="UniProtKB-UniRule"/>
</dbReference>
<evidence type="ECO:0000256" key="3">
    <source>
        <dbReference type="SAM" id="MobiDB-lite"/>
    </source>
</evidence>
<dbReference type="InterPro" id="IPR018467">
    <property type="entry name" value="CCT_CS"/>
</dbReference>
<dbReference type="Pfam" id="PF09425">
    <property type="entry name" value="Jas_motif"/>
    <property type="match status" value="1"/>
</dbReference>
<evidence type="ECO:0000256" key="2">
    <source>
        <dbReference type="RuleBase" id="RU369065"/>
    </source>
</evidence>
<comment type="similarity">
    <text evidence="1 2">Belongs to the TIFY/JAZ family.</text>
</comment>
<feature type="region of interest" description="Disordered" evidence="3">
    <location>
        <begin position="52"/>
        <end position="75"/>
    </location>
</feature>
<dbReference type="InterPro" id="IPR010399">
    <property type="entry name" value="Tify_dom"/>
</dbReference>
<dbReference type="Pfam" id="PF06200">
    <property type="entry name" value="tify"/>
    <property type="match status" value="1"/>
</dbReference>
<dbReference type="PANTHER" id="PTHR33077:SF125">
    <property type="entry name" value="PROTEIN TIFY"/>
    <property type="match status" value="1"/>
</dbReference>
<dbReference type="PROSITE" id="PS51320">
    <property type="entry name" value="TIFY"/>
    <property type="match status" value="1"/>
</dbReference>
<dbReference type="InterPro" id="IPR040390">
    <property type="entry name" value="TIFY/JAZ"/>
</dbReference>
<keyword evidence="2" id="KW-1184">Jasmonic acid signaling pathway</keyword>
<dbReference type="STRING" id="3476.A0A2P5CHJ3"/>
<dbReference type="GO" id="GO:2000022">
    <property type="term" value="P:regulation of jasmonic acid mediated signaling pathway"/>
    <property type="evidence" value="ECO:0007669"/>
    <property type="project" value="UniProtKB-UniRule"/>
</dbReference>
<dbReference type="AlphaFoldDB" id="A0A2P5CHJ3"/>
<evidence type="ECO:0000313" key="5">
    <source>
        <dbReference type="EMBL" id="PON60445.1"/>
    </source>
</evidence>
<evidence type="ECO:0000259" key="4">
    <source>
        <dbReference type="PROSITE" id="PS51320"/>
    </source>
</evidence>
<comment type="caution">
    <text evidence="5">The sequence shown here is derived from an EMBL/GenBank/DDBJ whole genome shotgun (WGS) entry which is preliminary data.</text>
</comment>
<feature type="domain" description="Tify" evidence="4">
    <location>
        <begin position="206"/>
        <end position="241"/>
    </location>
</feature>
<name>A0A2P5CHJ3_PARAD</name>
<proteinExistence type="inferred from homology"/>
<sequence length="402" mass="41949">MEKDFLGLSFQNGSLTAKEEVADDFTKNSAPARGFGMQWSFPNKVSAIPQFLSFKSPSPQDNRPPRKTVNDPFGPSTLMTISTADAFDTNQKPLTSGVQKNFIQEKQAGNPYGMTVYPMQHFDPHTAHHPQEMKIFPLSNQPNQTIPVALSTPVLQSHLASSVNNVVPSAMKPQSFGGVPIISSVSVPPSSSSVVGTTDLRNAPKSSGAPAQLTIFYAGSVSVYDGISPEKAQAIMLLAGNGSTPSHNKPASMAQVGLSAPRPSTADGFIRNLSHIPSSFTSIPGSISVTVHSDTRCGGGSSTNGLAVVKTVGASASSSNHSEPPKVVSTVGSATTTVIPAVAVPQARKASLARFLEKRKERVISTSPYNIAKKSLDCGAPGSDGTSFSVNSSSSPPLSAIN</sequence>